<dbReference type="SUPFAM" id="SSF48403">
    <property type="entry name" value="Ankyrin repeat"/>
    <property type="match status" value="1"/>
</dbReference>
<proteinExistence type="predicted"/>
<dbReference type="AlphaFoldDB" id="A0A6H5J5L0"/>
<accession>A0A6H5J5L0</accession>
<evidence type="ECO:0000256" key="1">
    <source>
        <dbReference type="PROSITE-ProRule" id="PRU00023"/>
    </source>
</evidence>
<feature type="non-terminal residue" evidence="2">
    <location>
        <position position="1"/>
    </location>
</feature>
<dbReference type="PROSITE" id="PS50088">
    <property type="entry name" value="ANK_REPEAT"/>
    <property type="match status" value="1"/>
</dbReference>
<reference evidence="2 3" key="1">
    <citation type="submission" date="2020-02" db="EMBL/GenBank/DDBJ databases">
        <authorList>
            <person name="Ferguson B K."/>
        </authorList>
    </citation>
    <scope>NUCLEOTIDE SEQUENCE [LARGE SCALE GENOMIC DNA]</scope>
</reference>
<dbReference type="InterPro" id="IPR036770">
    <property type="entry name" value="Ankyrin_rpt-contain_sf"/>
</dbReference>
<sequence length="434" mass="49179">RQNCFEPVSEKDGNVAFKQTARVISSCIVNAREVFTVVEILERQNCFEPVSEKDGNVAFKQTARVISSCIVNAREVFTVCAGHLRGYTNGEVTVPCWRPLVIVKVKRCSCFIALRPFATSARARPPREPEYDDDLMDIFFQFTNKIQQAVLINAKDNLGRTPLQFAVAHLLPHVVDVLLDHGADLSTFVFSTCFTEDYELPEDENLLNFKLKLASGVLAVTERLVKRGYKLDRDDALTIMKLFANHRLFAKSTHLEKSIYDDEEFAKKAKKLMMNPSLSLYNLIQLPAIKAATQLTFNDYLKFVRSNKLWELPKEPSQLMQDIAWNFIERMIARVVAEDYAHFLRWRQPRGSLHSTGCAAEYVSSRNYEIAWRDRSLHMDGASRAVILADVKILSCRLLGINSICYSSDSCSRIPVVVVAAAATVVVIMRQLVL</sequence>
<dbReference type="Gene3D" id="1.25.40.20">
    <property type="entry name" value="Ankyrin repeat-containing domain"/>
    <property type="match status" value="1"/>
</dbReference>
<dbReference type="InterPro" id="IPR002110">
    <property type="entry name" value="Ankyrin_rpt"/>
</dbReference>
<organism evidence="2 3">
    <name type="scientific">Trichogramma brassicae</name>
    <dbReference type="NCBI Taxonomy" id="86971"/>
    <lineage>
        <taxon>Eukaryota</taxon>
        <taxon>Metazoa</taxon>
        <taxon>Ecdysozoa</taxon>
        <taxon>Arthropoda</taxon>
        <taxon>Hexapoda</taxon>
        <taxon>Insecta</taxon>
        <taxon>Pterygota</taxon>
        <taxon>Neoptera</taxon>
        <taxon>Endopterygota</taxon>
        <taxon>Hymenoptera</taxon>
        <taxon>Apocrita</taxon>
        <taxon>Proctotrupomorpha</taxon>
        <taxon>Chalcidoidea</taxon>
        <taxon>Trichogrammatidae</taxon>
        <taxon>Trichogramma</taxon>
    </lineage>
</organism>
<protein>
    <submittedName>
        <fullName evidence="2">Uncharacterized protein</fullName>
    </submittedName>
</protein>
<name>A0A6H5J5L0_9HYME</name>
<keyword evidence="1" id="KW-0040">ANK repeat</keyword>
<dbReference type="Proteomes" id="UP000479190">
    <property type="component" value="Unassembled WGS sequence"/>
</dbReference>
<dbReference type="PROSITE" id="PS50297">
    <property type="entry name" value="ANK_REP_REGION"/>
    <property type="match status" value="1"/>
</dbReference>
<feature type="repeat" description="ANK" evidence="1">
    <location>
        <begin position="158"/>
        <end position="186"/>
    </location>
</feature>
<evidence type="ECO:0000313" key="2">
    <source>
        <dbReference type="EMBL" id="CAB0044722.1"/>
    </source>
</evidence>
<dbReference type="EMBL" id="CADCXV010001483">
    <property type="protein sequence ID" value="CAB0044722.1"/>
    <property type="molecule type" value="Genomic_DNA"/>
</dbReference>
<gene>
    <name evidence="2" type="ORF">TBRA_LOCUS16310</name>
</gene>
<keyword evidence="3" id="KW-1185">Reference proteome</keyword>
<evidence type="ECO:0000313" key="3">
    <source>
        <dbReference type="Proteomes" id="UP000479190"/>
    </source>
</evidence>